<feature type="domain" description="PurM-like N-terminal" evidence="2">
    <location>
        <begin position="37"/>
        <end position="140"/>
    </location>
</feature>
<evidence type="ECO:0000259" key="2">
    <source>
        <dbReference type="Pfam" id="PF00586"/>
    </source>
</evidence>
<dbReference type="InterPro" id="IPR036676">
    <property type="entry name" value="PurM-like_C_sf"/>
</dbReference>
<evidence type="ECO:0000313" key="5">
    <source>
        <dbReference type="Proteomes" id="UP000245962"/>
    </source>
</evidence>
<accession>A0A2U0HY56</accession>
<feature type="domain" description="PurM-like C-terminal" evidence="3">
    <location>
        <begin position="159"/>
        <end position="316"/>
    </location>
</feature>
<evidence type="ECO:0000256" key="1">
    <source>
        <dbReference type="ARBA" id="ARBA00006243"/>
    </source>
</evidence>
<dbReference type="EMBL" id="QEHR01000007">
    <property type="protein sequence ID" value="PVW13759.1"/>
    <property type="molecule type" value="Genomic_DNA"/>
</dbReference>
<dbReference type="Gene3D" id="3.90.650.10">
    <property type="entry name" value="PurM-like C-terminal domain"/>
    <property type="match status" value="1"/>
</dbReference>
<dbReference type="Proteomes" id="UP000245962">
    <property type="component" value="Unassembled WGS sequence"/>
</dbReference>
<dbReference type="SUPFAM" id="SSF56042">
    <property type="entry name" value="PurM C-terminal domain-like"/>
    <property type="match status" value="1"/>
</dbReference>
<dbReference type="PANTHER" id="PTHR30303:SF4">
    <property type="entry name" value="HYDROGENASE EXPRESSION_FORMATION PROTEIN HYPE"/>
    <property type="match status" value="1"/>
</dbReference>
<proteinExistence type="inferred from homology"/>
<dbReference type="PANTHER" id="PTHR30303">
    <property type="entry name" value="HYDROGENASE ISOENZYMES FORMATION PROTEIN HYPE"/>
    <property type="match status" value="1"/>
</dbReference>
<dbReference type="InterPro" id="IPR010918">
    <property type="entry name" value="PurM-like_C_dom"/>
</dbReference>
<dbReference type="OrthoDB" id="9801934at2"/>
<comment type="caution">
    <text evidence="4">The sequence shown here is derived from an EMBL/GenBank/DDBJ whole genome shotgun (WGS) entry which is preliminary data.</text>
</comment>
<organism evidence="4 5">
    <name type="scientific">Marixanthomonas spongiae</name>
    <dbReference type="NCBI Taxonomy" id="2174845"/>
    <lineage>
        <taxon>Bacteria</taxon>
        <taxon>Pseudomonadati</taxon>
        <taxon>Bacteroidota</taxon>
        <taxon>Flavobacteriia</taxon>
        <taxon>Flavobacteriales</taxon>
        <taxon>Flavobacteriaceae</taxon>
        <taxon>Marixanthomonas</taxon>
    </lineage>
</organism>
<dbReference type="Gene3D" id="3.30.1330.10">
    <property type="entry name" value="PurM-like, N-terminal domain"/>
    <property type="match status" value="1"/>
</dbReference>
<dbReference type="InterPro" id="IPR016188">
    <property type="entry name" value="PurM-like_N"/>
</dbReference>
<name>A0A2U0HY56_9FLAO</name>
<dbReference type="CDD" id="cd06061">
    <property type="entry name" value="PurM-like1"/>
    <property type="match status" value="1"/>
</dbReference>
<keyword evidence="5" id="KW-1185">Reference proteome</keyword>
<dbReference type="AlphaFoldDB" id="A0A2U0HY56"/>
<dbReference type="RefSeq" id="WP_116694892.1">
    <property type="nucleotide sequence ID" value="NZ_QEHR01000007.1"/>
</dbReference>
<dbReference type="SUPFAM" id="SSF55326">
    <property type="entry name" value="PurM N-terminal domain-like"/>
    <property type="match status" value="1"/>
</dbReference>
<dbReference type="Pfam" id="PF02769">
    <property type="entry name" value="AIRS_C"/>
    <property type="match status" value="1"/>
</dbReference>
<dbReference type="Pfam" id="PF00586">
    <property type="entry name" value="AIRS"/>
    <property type="match status" value="1"/>
</dbReference>
<sequence>MEEQPGKIAHPFFKQFVQHKCGKKRQEIRIGPQFGVDVSVIDLPNGQAMAMASDPLSLIPTLGLRESAYLSVHLVANDIATTGFPPMYGQFVLNLPSQFSQKDFQKYWDYIHQFCSEIGIAITGGHTGFIEGQNSTIAGGGTLITLTEQNQLLTSKLAEPGNAILVTKGCAISSVAILAKSFPQTVKNKTGTEHYHNACESFYDISVLKDALTATGGEKQKEVTAMHDVTEGGVLGAIYEMAIASDNGAIIYNDKLPINETQFRVCEVFSLLPSYCIGAGSMIITCKKNVASKIITNLEGNNISCTEVGEITEKSNGIKLIEKDRESDLIYYEKDPYWEAFFKALKLGWK</sequence>
<evidence type="ECO:0000313" key="4">
    <source>
        <dbReference type="EMBL" id="PVW13759.1"/>
    </source>
</evidence>
<protein>
    <submittedName>
        <fullName evidence="4">AIR synthase</fullName>
    </submittedName>
</protein>
<evidence type="ECO:0000259" key="3">
    <source>
        <dbReference type="Pfam" id="PF02769"/>
    </source>
</evidence>
<dbReference type="InterPro" id="IPR011854">
    <property type="entry name" value="HypE"/>
</dbReference>
<reference evidence="4 5" key="1">
    <citation type="submission" date="2018-04" db="EMBL/GenBank/DDBJ databases">
        <title>Marixanthomonas spongiae HN-E44 sp. nov., isolated from a marine sponge.</title>
        <authorList>
            <person name="Luo L."/>
            <person name="Zhuang L."/>
        </authorList>
    </citation>
    <scope>NUCLEOTIDE SEQUENCE [LARGE SCALE GENOMIC DNA]</scope>
    <source>
        <strain evidence="4 5">HN-E44</strain>
    </source>
</reference>
<dbReference type="InterPro" id="IPR036921">
    <property type="entry name" value="PurM-like_N_sf"/>
</dbReference>
<dbReference type="PIRSF" id="PIRSF005644">
    <property type="entry name" value="Hdrgns_mtr_HypE"/>
    <property type="match status" value="1"/>
</dbReference>
<gene>
    <name evidence="4" type="ORF">DDV96_11390</name>
</gene>
<dbReference type="GO" id="GO:0051604">
    <property type="term" value="P:protein maturation"/>
    <property type="evidence" value="ECO:0007669"/>
    <property type="project" value="TreeGrafter"/>
</dbReference>
<comment type="similarity">
    <text evidence="1">Belongs to the HypE family.</text>
</comment>